<dbReference type="InterPro" id="IPR043129">
    <property type="entry name" value="ATPase_NBD"/>
</dbReference>
<dbReference type="SUPFAM" id="SSF46785">
    <property type="entry name" value="Winged helix' DNA-binding domain"/>
    <property type="match status" value="1"/>
</dbReference>
<protein>
    <submittedName>
        <fullName evidence="3">ROK family transcriptional regulator</fullName>
    </submittedName>
</protein>
<proteinExistence type="inferred from homology"/>
<name>A0ABU4NRT3_9ACTN</name>
<dbReference type="InterPro" id="IPR036388">
    <property type="entry name" value="WH-like_DNA-bd_sf"/>
</dbReference>
<dbReference type="Gene3D" id="3.30.420.40">
    <property type="match status" value="2"/>
</dbReference>
<dbReference type="Pfam" id="PF00480">
    <property type="entry name" value="ROK"/>
    <property type="match status" value="1"/>
</dbReference>
<dbReference type="InterPro" id="IPR036390">
    <property type="entry name" value="WH_DNA-bd_sf"/>
</dbReference>
<dbReference type="EMBL" id="JARAYU010000016">
    <property type="protein sequence ID" value="MDX3704877.1"/>
    <property type="molecule type" value="Genomic_DNA"/>
</dbReference>
<gene>
    <name evidence="3" type="ORF">PV662_35085</name>
</gene>
<dbReference type="RefSeq" id="WP_319053813.1">
    <property type="nucleotide sequence ID" value="NZ_JARAUR010000078.1"/>
</dbReference>
<organism evidence="3 4">
    <name type="scientific">Streptomyces europaeiscabiei</name>
    <dbReference type="NCBI Taxonomy" id="146819"/>
    <lineage>
        <taxon>Bacteria</taxon>
        <taxon>Bacillati</taxon>
        <taxon>Actinomycetota</taxon>
        <taxon>Actinomycetes</taxon>
        <taxon>Kitasatosporales</taxon>
        <taxon>Streptomycetaceae</taxon>
        <taxon>Streptomyces</taxon>
    </lineage>
</organism>
<dbReference type="Pfam" id="PF12802">
    <property type="entry name" value="MarR_2"/>
    <property type="match status" value="1"/>
</dbReference>
<dbReference type="PANTHER" id="PTHR18964:SF149">
    <property type="entry name" value="BIFUNCTIONAL UDP-N-ACETYLGLUCOSAMINE 2-EPIMERASE_N-ACETYLMANNOSAMINE KINASE"/>
    <property type="match status" value="1"/>
</dbReference>
<evidence type="ECO:0000313" key="4">
    <source>
        <dbReference type="Proteomes" id="UP001271274"/>
    </source>
</evidence>
<comment type="similarity">
    <text evidence="1">Belongs to the ROK (NagC/XylR) family.</text>
</comment>
<dbReference type="SUPFAM" id="SSF53067">
    <property type="entry name" value="Actin-like ATPase domain"/>
    <property type="match status" value="1"/>
</dbReference>
<feature type="domain" description="HTH marR-type" evidence="2">
    <location>
        <begin position="11"/>
        <end position="53"/>
    </location>
</feature>
<evidence type="ECO:0000313" key="3">
    <source>
        <dbReference type="EMBL" id="MDX3704877.1"/>
    </source>
</evidence>
<dbReference type="Gene3D" id="1.10.10.10">
    <property type="entry name" value="Winged helix-like DNA-binding domain superfamily/Winged helix DNA-binding domain"/>
    <property type="match status" value="1"/>
</dbReference>
<evidence type="ECO:0000259" key="2">
    <source>
        <dbReference type="Pfam" id="PF12802"/>
    </source>
</evidence>
<dbReference type="CDD" id="cd23763">
    <property type="entry name" value="ASKHA_ATPase_ROK"/>
    <property type="match status" value="1"/>
</dbReference>
<evidence type="ECO:0000256" key="1">
    <source>
        <dbReference type="ARBA" id="ARBA00006479"/>
    </source>
</evidence>
<keyword evidence="4" id="KW-1185">Reference proteome</keyword>
<dbReference type="InterPro" id="IPR000600">
    <property type="entry name" value="ROK"/>
</dbReference>
<sequence>MTNPTSRDYNKASVLDVVLSHAPLTRNKLIELTGLSKATVSRAVEELRADGFVIDGGVDEVTGRGRRSTYLDLPGTTGHVAGVSFGAQTAGVLVTDLRGREIQHVTVPTVDHQEVEGAARWLVDLIAQAARSAQGPLRQIVVAVPGRVQGGTEIFGPAESMTIFEGSGLQQAVENLIEAPVLLDSDANASLLGILTDDAAIKNAALFSVSTILNFAGCTDRELARGSTPTFGDIGVLSSGVGDESLDELLSTRGLLRFARRRGLDLERIEDLWLQRHTEAPHTEAPHTEVLQAFTTAIVTAVSVVAVTLDPESVYFVGRLRPLVDIVLPQVRGRLEQSLPAVPEIRTGPHRIGLSTAQGAVYACLTIAQERLRDAVLGARQQNRLTEQSAPAF</sequence>
<dbReference type="InterPro" id="IPR000835">
    <property type="entry name" value="HTH_MarR-typ"/>
</dbReference>
<reference evidence="3 4" key="1">
    <citation type="journal article" date="2023" name="Microb. Genom.">
        <title>Mesoterricola silvestris gen. nov., sp. nov., Mesoterricola sediminis sp. nov., Geothrix oryzae sp. nov., Geothrix edaphica sp. nov., Geothrix rubra sp. nov., and Geothrix limicola sp. nov., six novel members of Acidobacteriota isolated from soils.</title>
        <authorList>
            <person name="Weisberg A.J."/>
            <person name="Pearce E."/>
            <person name="Kramer C.G."/>
            <person name="Chang J.H."/>
            <person name="Clarke C.R."/>
        </authorList>
    </citation>
    <scope>NUCLEOTIDE SEQUENCE [LARGE SCALE GENOMIC DNA]</scope>
    <source>
        <strain evidence="3 4">ID09-01A</strain>
    </source>
</reference>
<dbReference type="PANTHER" id="PTHR18964">
    <property type="entry name" value="ROK (REPRESSOR, ORF, KINASE) FAMILY"/>
    <property type="match status" value="1"/>
</dbReference>
<accession>A0ABU4NRT3</accession>
<comment type="caution">
    <text evidence="3">The sequence shown here is derived from an EMBL/GenBank/DDBJ whole genome shotgun (WGS) entry which is preliminary data.</text>
</comment>
<dbReference type="Proteomes" id="UP001271274">
    <property type="component" value="Unassembled WGS sequence"/>
</dbReference>